<keyword evidence="2" id="KW-1185">Reference proteome</keyword>
<comment type="caution">
    <text evidence="1">The sequence shown here is derived from an EMBL/GenBank/DDBJ whole genome shotgun (WGS) entry which is preliminary data.</text>
</comment>
<dbReference type="AlphaFoldDB" id="A0ABD2KRS7"/>
<dbReference type="Proteomes" id="UP001620626">
    <property type="component" value="Unassembled WGS sequence"/>
</dbReference>
<proteinExistence type="predicted"/>
<dbReference type="EMBL" id="JBICBT010000681">
    <property type="protein sequence ID" value="KAL3105583.1"/>
    <property type="molecule type" value="Genomic_DNA"/>
</dbReference>
<evidence type="ECO:0000313" key="1">
    <source>
        <dbReference type="EMBL" id="KAL3105583.1"/>
    </source>
</evidence>
<evidence type="ECO:0000313" key="2">
    <source>
        <dbReference type="Proteomes" id="UP001620626"/>
    </source>
</evidence>
<name>A0ABD2KRS7_9BILA</name>
<accession>A0ABD2KRS7</accession>
<protein>
    <submittedName>
        <fullName evidence="1">Uncharacterized protein</fullName>
    </submittedName>
</protein>
<sequence>MLMQRLYAKEFLFTVNDIGRLSADLSRRIIAAKCHSLSSGYEFDGARMIGQNCDAAIHRTRQAVIHQGTEIENSFPAPAAVLNETVFLNKIVNR</sequence>
<gene>
    <name evidence="1" type="ORF">niasHT_021686</name>
</gene>
<organism evidence="1 2">
    <name type="scientific">Heterodera trifolii</name>
    <dbReference type="NCBI Taxonomy" id="157864"/>
    <lineage>
        <taxon>Eukaryota</taxon>
        <taxon>Metazoa</taxon>
        <taxon>Ecdysozoa</taxon>
        <taxon>Nematoda</taxon>
        <taxon>Chromadorea</taxon>
        <taxon>Rhabditida</taxon>
        <taxon>Tylenchina</taxon>
        <taxon>Tylenchomorpha</taxon>
        <taxon>Tylenchoidea</taxon>
        <taxon>Heteroderidae</taxon>
        <taxon>Heteroderinae</taxon>
        <taxon>Heterodera</taxon>
    </lineage>
</organism>
<reference evidence="1 2" key="1">
    <citation type="submission" date="2024-10" db="EMBL/GenBank/DDBJ databases">
        <authorList>
            <person name="Kim D."/>
        </authorList>
    </citation>
    <scope>NUCLEOTIDE SEQUENCE [LARGE SCALE GENOMIC DNA]</scope>
    <source>
        <strain evidence="1">BH-2024</strain>
    </source>
</reference>